<keyword evidence="9" id="KW-1185">Reference proteome</keyword>
<dbReference type="Gene3D" id="3.10.20.440">
    <property type="entry name" value="2Fe-2S iron-sulphur cluster binding domain, sarcosine oxidase, alpha subunit, N-terminal domain"/>
    <property type="match status" value="1"/>
</dbReference>
<dbReference type="InterPro" id="IPR041117">
    <property type="entry name" value="SoxA_A3"/>
</dbReference>
<sequence length="1009" mass="109459">MSQTNRISSKGRVNRSKPLSFIFNGSRYQGFEGDTIASALLANGIDVVGRSFKYSRPRGITAAGAEEPNCILQVGSTEATLIPNIRGTQAELYDGLTATSTNGWPNVERDLMGAIGKLGGNLMPPGFYYKTFMYPESMWPTYEKLIRKAAGLGRVPKARDPDSYDKLNHHCDVLIVGGGAAGLAAALAAGRRGARVMLVDEQNEFGGHLLHSTQLINGQASAQWVAEAVKELRSLPDVQLLPRSTANGYYDQNFVTVLERRTDHLGERVSGQSRQRLHRIRAKQVILATGAHERPLVFGNNDLPGCLVAGAVSTYINRYGVVPGQQLVLMTANDHGYQTAIDWLDAGRPVAAVVDSRAAPRGERYQALKARGVTIYTGHGVIEAKGKKRVSGVLVAPLSADGTQVTGKAVELACDTIASSGGWSPVVHLACHTGSKPVWRDDIAGFVPGPTVQKQRLAGGVQGSYALSAVLAEGLAAGREAAVAAGYGELAANVVDAEISTRDPKEDAAQALYLVPHSKPVSRAPKQFVDYQNDVTAAGIQLAVREGFESIEHIKRYTAMGFGTDQGKLGNINGMAIAAQTMNKSIPETGTTVFRPNYTPVTFGALAGRDAHHLFDPARFTPMHAWHVKQGAEFEDVGQWKRPWFFPKAGEDMHQAVNRECVATRTSVGIMDASTLGKIDIQGAGAREFLNRIYTNAWTKLGVGKCRYGLMCKEDGMIFDDGVTSCIDDNHFIMTTTTGGAAGVLQWLELWHQTEWPELEVYMTSVTDHWATMTISGPNSRKVLEKVAEDVDLSGDNFKFMDWKPATVAGVAARIFRISFTGELSFEINVQANSGLHVWEALMEAGAEFDITPYGTETMHVLRAEKGFIIAGQDTDGSVTPDDMAMGWAIGKQKEFPFIGKRSWSRSDTKRTDRKQFVGLKSKDPKTVIPEGAQIVLDPKQAIPMKMEGHVSSSYYSANLGHSIALALVKDGLQRTGQTVYCPLADGRVLEAEITSPIFYDPKGERQHV</sequence>
<evidence type="ECO:0000259" key="6">
    <source>
        <dbReference type="Pfam" id="PF08669"/>
    </source>
</evidence>
<dbReference type="Gene3D" id="3.30.1360.120">
    <property type="entry name" value="Probable tRNA modification gtpase trme, domain 1"/>
    <property type="match status" value="1"/>
</dbReference>
<name>A0ABP6VMA5_9GAMM</name>
<dbReference type="InterPro" id="IPR013977">
    <property type="entry name" value="GcvT_C"/>
</dbReference>
<dbReference type="Proteomes" id="UP001500795">
    <property type="component" value="Unassembled WGS sequence"/>
</dbReference>
<dbReference type="Pfam" id="PF01571">
    <property type="entry name" value="GCV_T"/>
    <property type="match status" value="1"/>
</dbReference>
<dbReference type="InterPro" id="IPR023753">
    <property type="entry name" value="FAD/NAD-binding_dom"/>
</dbReference>
<dbReference type="PANTHER" id="PTHR43757">
    <property type="entry name" value="AMINOMETHYLTRANSFERASE"/>
    <property type="match status" value="1"/>
</dbReference>
<dbReference type="InterPro" id="IPR006277">
    <property type="entry name" value="Sarcosine_oxidase_asu"/>
</dbReference>
<dbReference type="Pfam" id="PF17806">
    <property type="entry name" value="SO_alpha_A3"/>
    <property type="match status" value="1"/>
</dbReference>
<evidence type="ECO:0000313" key="8">
    <source>
        <dbReference type="EMBL" id="GAA3537601.1"/>
    </source>
</evidence>
<evidence type="ECO:0000256" key="2">
    <source>
        <dbReference type="ARBA" id="ARBA00022576"/>
    </source>
</evidence>
<dbReference type="RefSeq" id="WP_344956817.1">
    <property type="nucleotide sequence ID" value="NZ_BAABCX010000002.1"/>
</dbReference>
<protein>
    <submittedName>
        <fullName evidence="8">Sarcosine oxidase subunit alpha</fullName>
    </submittedName>
</protein>
<dbReference type="PRINTS" id="PR00469">
    <property type="entry name" value="PNDRDTASEII"/>
</dbReference>
<dbReference type="InterPro" id="IPR027266">
    <property type="entry name" value="TrmE/GcvT-like"/>
</dbReference>
<feature type="domain" description="SoxA A3" evidence="7">
    <location>
        <begin position="525"/>
        <end position="609"/>
    </location>
</feature>
<evidence type="ECO:0000256" key="3">
    <source>
        <dbReference type="ARBA" id="ARBA00023002"/>
    </source>
</evidence>
<dbReference type="InterPro" id="IPR006222">
    <property type="entry name" value="GCVT_N"/>
</dbReference>
<dbReference type="InterPro" id="IPR041854">
    <property type="entry name" value="BFD-like_2Fe2S-bd_dom_sf"/>
</dbReference>
<evidence type="ECO:0000259" key="7">
    <source>
        <dbReference type="Pfam" id="PF17806"/>
    </source>
</evidence>
<proteinExistence type="inferred from homology"/>
<evidence type="ECO:0000313" key="9">
    <source>
        <dbReference type="Proteomes" id="UP001500795"/>
    </source>
</evidence>
<accession>A0ABP6VMA5</accession>
<dbReference type="Pfam" id="PF08669">
    <property type="entry name" value="GCV_T_C"/>
    <property type="match status" value="1"/>
</dbReference>
<comment type="caution">
    <text evidence="8">The sequence shown here is derived from an EMBL/GenBank/DDBJ whole genome shotgun (WGS) entry which is preliminary data.</text>
</comment>
<dbReference type="NCBIfam" id="TIGR01372">
    <property type="entry name" value="soxA"/>
    <property type="match status" value="1"/>
</dbReference>
<dbReference type="Gene3D" id="1.10.10.1100">
    <property type="entry name" value="BFD-like [2Fe-2S]-binding domain"/>
    <property type="match status" value="1"/>
</dbReference>
<keyword evidence="2" id="KW-0808">Transferase</keyword>
<dbReference type="Pfam" id="PF13510">
    <property type="entry name" value="Fer2_4"/>
    <property type="match status" value="1"/>
</dbReference>
<dbReference type="SUPFAM" id="SSF101790">
    <property type="entry name" value="Aminomethyltransferase beta-barrel domain"/>
    <property type="match status" value="1"/>
</dbReference>
<feature type="domain" description="FAD/NAD(P)-binding" evidence="5">
    <location>
        <begin position="172"/>
        <end position="429"/>
    </location>
</feature>
<comment type="similarity">
    <text evidence="1">Belongs to the GcvT family.</text>
</comment>
<reference evidence="9" key="1">
    <citation type="journal article" date="2019" name="Int. J. Syst. Evol. Microbiol.">
        <title>The Global Catalogue of Microorganisms (GCM) 10K type strain sequencing project: providing services to taxonomists for standard genome sequencing and annotation.</title>
        <authorList>
            <consortium name="The Broad Institute Genomics Platform"/>
            <consortium name="The Broad Institute Genome Sequencing Center for Infectious Disease"/>
            <person name="Wu L."/>
            <person name="Ma J."/>
        </authorList>
    </citation>
    <scope>NUCLEOTIDE SEQUENCE [LARGE SCALE GENOMIC DNA]</scope>
    <source>
        <strain evidence="9">JCM 17110</strain>
    </source>
</reference>
<feature type="domain" description="Aminomethyltransferase C-terminal" evidence="6">
    <location>
        <begin position="915"/>
        <end position="1001"/>
    </location>
</feature>
<dbReference type="SUPFAM" id="SSF51905">
    <property type="entry name" value="FAD/NAD(P)-binding domain"/>
    <property type="match status" value="1"/>
</dbReference>
<dbReference type="EMBL" id="BAABCX010000002">
    <property type="protein sequence ID" value="GAA3537601.1"/>
    <property type="molecule type" value="Genomic_DNA"/>
</dbReference>
<evidence type="ECO:0000259" key="5">
    <source>
        <dbReference type="Pfam" id="PF07992"/>
    </source>
</evidence>
<keyword evidence="3" id="KW-0560">Oxidoreductase</keyword>
<dbReference type="InterPro" id="IPR029043">
    <property type="entry name" value="GcvT/YgfZ_C"/>
</dbReference>
<dbReference type="InterPro" id="IPR028896">
    <property type="entry name" value="GcvT/YgfZ/DmdA"/>
</dbReference>
<organism evidence="8 9">
    <name type="scientific">Zobellella aerophila</name>
    <dbReference type="NCBI Taxonomy" id="870480"/>
    <lineage>
        <taxon>Bacteria</taxon>
        <taxon>Pseudomonadati</taxon>
        <taxon>Pseudomonadota</taxon>
        <taxon>Gammaproteobacteria</taxon>
        <taxon>Aeromonadales</taxon>
        <taxon>Aeromonadaceae</taxon>
        <taxon>Zobellella</taxon>
    </lineage>
</organism>
<feature type="domain" description="GCVT N-terminal" evidence="4">
    <location>
        <begin position="623"/>
        <end position="894"/>
    </location>
</feature>
<dbReference type="PANTHER" id="PTHR43757:SF2">
    <property type="entry name" value="AMINOMETHYLTRANSFERASE, MITOCHONDRIAL"/>
    <property type="match status" value="1"/>
</dbReference>
<dbReference type="Pfam" id="PF07992">
    <property type="entry name" value="Pyr_redox_2"/>
    <property type="match status" value="1"/>
</dbReference>
<dbReference type="PIRSF" id="PIRSF037980">
    <property type="entry name" value="SoxA"/>
    <property type="match status" value="1"/>
</dbReference>
<gene>
    <name evidence="8" type="ORF">GCM10022394_16500</name>
</gene>
<dbReference type="InterPro" id="IPR036188">
    <property type="entry name" value="FAD/NAD-bd_sf"/>
</dbReference>
<dbReference type="Gene3D" id="3.50.50.60">
    <property type="entry name" value="FAD/NAD(P)-binding domain"/>
    <property type="match status" value="1"/>
</dbReference>
<keyword evidence="2" id="KW-0032">Aminotransferase</keyword>
<dbReference type="SUPFAM" id="SSF103025">
    <property type="entry name" value="Folate-binding domain"/>
    <property type="match status" value="1"/>
</dbReference>
<dbReference type="InterPro" id="IPR042204">
    <property type="entry name" value="2Fe-2S-bd_N"/>
</dbReference>
<dbReference type="PRINTS" id="PR00368">
    <property type="entry name" value="FADPNR"/>
</dbReference>
<evidence type="ECO:0000256" key="1">
    <source>
        <dbReference type="ARBA" id="ARBA00008609"/>
    </source>
</evidence>
<evidence type="ECO:0000259" key="4">
    <source>
        <dbReference type="Pfam" id="PF01571"/>
    </source>
</evidence>